<dbReference type="Pfam" id="PF01923">
    <property type="entry name" value="Cob_adeno_trans"/>
    <property type="match status" value="1"/>
</dbReference>
<dbReference type="NCBIfam" id="TIGR00636">
    <property type="entry name" value="PduO_Nterm"/>
    <property type="match status" value="1"/>
</dbReference>
<dbReference type="InterPro" id="IPR016030">
    <property type="entry name" value="CblAdoTrfase-like"/>
</dbReference>
<dbReference type="AlphaFoldDB" id="A0A381STK4"/>
<dbReference type="PANTHER" id="PTHR12213">
    <property type="entry name" value="CORRINOID ADENOSYLTRANSFERASE"/>
    <property type="match status" value="1"/>
</dbReference>
<proteinExistence type="predicted"/>
<dbReference type="InterPro" id="IPR036451">
    <property type="entry name" value="CblAdoTrfase-like_sf"/>
</dbReference>
<dbReference type="Gene3D" id="1.20.1200.10">
    <property type="entry name" value="Cobalamin adenosyltransferase-like"/>
    <property type="match status" value="1"/>
</dbReference>
<sequence>MQSIQNDLLNFGGELSIPDSNEILLSDDRLVDIENNLKEMNSNLPPLVEFILPGGDDFSSRVHIARTVCRRVERKIVELLEVENRTERWIQYLNRLSDFLFVLARFYTYKHEVNESQWDRTK</sequence>
<evidence type="ECO:0000256" key="3">
    <source>
        <dbReference type="ARBA" id="ARBA00022840"/>
    </source>
</evidence>
<keyword evidence="3" id="KW-0067">ATP-binding</keyword>
<dbReference type="EMBL" id="UINC01003248">
    <property type="protein sequence ID" value="SVA04643.1"/>
    <property type="molecule type" value="Genomic_DNA"/>
</dbReference>
<feature type="domain" description="Cobalamin adenosyltransferase-like" evidence="4">
    <location>
        <begin position="2"/>
        <end position="106"/>
    </location>
</feature>
<keyword evidence="2" id="KW-0547">Nucleotide-binding</keyword>
<reference evidence="5" key="1">
    <citation type="submission" date="2018-05" db="EMBL/GenBank/DDBJ databases">
        <authorList>
            <person name="Lanie J.A."/>
            <person name="Ng W.-L."/>
            <person name="Kazmierczak K.M."/>
            <person name="Andrzejewski T.M."/>
            <person name="Davidsen T.M."/>
            <person name="Wayne K.J."/>
            <person name="Tettelin H."/>
            <person name="Glass J.I."/>
            <person name="Rusch D."/>
            <person name="Podicherti R."/>
            <person name="Tsui H.-C.T."/>
            <person name="Winkler M.E."/>
        </authorList>
    </citation>
    <scope>NUCLEOTIDE SEQUENCE</scope>
</reference>
<name>A0A381STK4_9ZZZZ</name>
<keyword evidence="1" id="KW-0808">Transferase</keyword>
<dbReference type="GO" id="GO:0005524">
    <property type="term" value="F:ATP binding"/>
    <property type="evidence" value="ECO:0007669"/>
    <property type="project" value="UniProtKB-KW"/>
</dbReference>
<dbReference type="SUPFAM" id="SSF89028">
    <property type="entry name" value="Cobalamin adenosyltransferase-like"/>
    <property type="match status" value="1"/>
</dbReference>
<accession>A0A381STK4</accession>
<dbReference type="InterPro" id="IPR029499">
    <property type="entry name" value="PduO-typ"/>
</dbReference>
<evidence type="ECO:0000256" key="1">
    <source>
        <dbReference type="ARBA" id="ARBA00022679"/>
    </source>
</evidence>
<evidence type="ECO:0000313" key="5">
    <source>
        <dbReference type="EMBL" id="SVA04643.1"/>
    </source>
</evidence>
<evidence type="ECO:0000259" key="4">
    <source>
        <dbReference type="Pfam" id="PF01923"/>
    </source>
</evidence>
<evidence type="ECO:0000256" key="2">
    <source>
        <dbReference type="ARBA" id="ARBA00022741"/>
    </source>
</evidence>
<dbReference type="PANTHER" id="PTHR12213:SF0">
    <property type="entry name" value="CORRINOID ADENOSYLTRANSFERASE MMAB"/>
    <property type="match status" value="1"/>
</dbReference>
<dbReference type="GO" id="GO:0008817">
    <property type="term" value="F:corrinoid adenosyltransferase activity"/>
    <property type="evidence" value="ECO:0007669"/>
    <property type="project" value="TreeGrafter"/>
</dbReference>
<gene>
    <name evidence="5" type="ORF">METZ01_LOCUS57497</name>
</gene>
<organism evidence="5">
    <name type="scientific">marine metagenome</name>
    <dbReference type="NCBI Taxonomy" id="408172"/>
    <lineage>
        <taxon>unclassified sequences</taxon>
        <taxon>metagenomes</taxon>
        <taxon>ecological metagenomes</taxon>
    </lineage>
</organism>
<protein>
    <recommendedName>
        <fullName evidence="4">Cobalamin adenosyltransferase-like domain-containing protein</fullName>
    </recommendedName>
</protein>